<evidence type="ECO:0000313" key="3">
    <source>
        <dbReference type="Proteomes" id="UP000474159"/>
    </source>
</evidence>
<dbReference type="InterPro" id="IPR001173">
    <property type="entry name" value="Glyco_trans_2-like"/>
</dbReference>
<dbReference type="PANTHER" id="PTHR43179:SF7">
    <property type="entry name" value="RHAMNOSYLTRANSFERASE WBBL"/>
    <property type="match status" value="1"/>
</dbReference>
<gene>
    <name evidence="2" type="ORF">F6X53_26665</name>
</gene>
<organism evidence="2 3">
    <name type="scientific">Methylobacterium soli</name>
    <dbReference type="NCBI Taxonomy" id="553447"/>
    <lineage>
        <taxon>Bacteria</taxon>
        <taxon>Pseudomonadati</taxon>
        <taxon>Pseudomonadota</taxon>
        <taxon>Alphaproteobacteria</taxon>
        <taxon>Hyphomicrobiales</taxon>
        <taxon>Methylobacteriaceae</taxon>
        <taxon>Methylobacterium</taxon>
    </lineage>
</organism>
<dbReference type="EMBL" id="VZZK01000041">
    <property type="protein sequence ID" value="KAB1073786.1"/>
    <property type="molecule type" value="Genomic_DNA"/>
</dbReference>
<dbReference type="GO" id="GO:0016757">
    <property type="term" value="F:glycosyltransferase activity"/>
    <property type="evidence" value="ECO:0007669"/>
    <property type="project" value="UniProtKB-KW"/>
</dbReference>
<proteinExistence type="predicted"/>
<keyword evidence="3" id="KW-1185">Reference proteome</keyword>
<dbReference type="Proteomes" id="UP000474159">
    <property type="component" value="Unassembled WGS sequence"/>
</dbReference>
<feature type="domain" description="Glycosyltransferase 2-like" evidence="1">
    <location>
        <begin position="433"/>
        <end position="617"/>
    </location>
</feature>
<dbReference type="OrthoDB" id="9783791at2"/>
<dbReference type="AlphaFoldDB" id="A0A6L3SQN9"/>
<sequence length="725" mass="80835">MSMTREALTSAGERRRAWAARLVGVLKAMSKPGSTSWPRRILRRRKPNVGHLEGLYGNVAVGWVWNPKAPQRPAFVEFLVDERVIHTSPANSFRPDVAAAGYGNGLAGFIVELPLDVTAGAVQVTARLAKTKHELGGSPKVAEQSQDLRRWLGRKERVKGRFRQRLSQRLSRSVGERTLSIVVPVYNTRPDWLRECLSSVVEQWCPDWELICVDDHSSNPETRRVLEDFARDHDKIRVIRNETNLGIAKSTNIGIFASSGTHIAFLDHDDYLEPDAVFRVLKAADTGAELIYSDEILTSECINTLVTPQMRPAFSWDYYINHPYFVHFIGVSAALAKAIGGWDERMKISGDVDFVLRVIERATSVAHVPAILYRWRTHGASAGHTMRDEVVAATTSALNRHLARVSPRATSVPTALFNYFEARFPDSGGRTLIVIPTRNRVDLLRRCVDSLLATTKPGEVDILVVDHESDDPETVAYLAANRDRFQVYRHVGPFNFAALNNRAVEAYERERGSLPPFVLFSNNDIEAIEPGWLERMRGLAARPDVGAVGATLLYANGSVQHSGVIVGLNGPAEHAHKFASFRHGRTTRNAGPLGMLVCTREYSAVTAAFMMMRSDVFRQVGGFDETFEVGFNDTDLCLRIGEAGLKILNDASSALSHHESATRRAADGVSHPEDTRRFFERWAKILADGDPFYNPLMSLEGPDHRQRRFCTDCPRPRVRPGLGLK</sequence>
<dbReference type="Pfam" id="PF00535">
    <property type="entry name" value="Glycos_transf_2"/>
    <property type="match status" value="2"/>
</dbReference>
<evidence type="ECO:0000259" key="1">
    <source>
        <dbReference type="Pfam" id="PF00535"/>
    </source>
</evidence>
<dbReference type="PANTHER" id="PTHR43179">
    <property type="entry name" value="RHAMNOSYLTRANSFERASE WBBL"/>
    <property type="match status" value="1"/>
</dbReference>
<keyword evidence="2" id="KW-0808">Transferase</keyword>
<dbReference type="Gene3D" id="3.90.550.10">
    <property type="entry name" value="Spore Coat Polysaccharide Biosynthesis Protein SpsA, Chain A"/>
    <property type="match status" value="2"/>
</dbReference>
<evidence type="ECO:0000313" key="2">
    <source>
        <dbReference type="EMBL" id="KAB1073786.1"/>
    </source>
</evidence>
<protein>
    <submittedName>
        <fullName evidence="2">Glycosyltransferase</fullName>
    </submittedName>
</protein>
<dbReference type="SUPFAM" id="SSF53448">
    <property type="entry name" value="Nucleotide-diphospho-sugar transferases"/>
    <property type="match status" value="2"/>
</dbReference>
<dbReference type="InterPro" id="IPR029044">
    <property type="entry name" value="Nucleotide-diphossugar_trans"/>
</dbReference>
<reference evidence="2 3" key="1">
    <citation type="submission" date="2019-09" db="EMBL/GenBank/DDBJ databases">
        <title>YIM 48816 draft genome.</title>
        <authorList>
            <person name="Jiang L."/>
        </authorList>
    </citation>
    <scope>NUCLEOTIDE SEQUENCE [LARGE SCALE GENOMIC DNA]</scope>
    <source>
        <strain evidence="2 3">YIM 48816</strain>
    </source>
</reference>
<accession>A0A6L3SQN9</accession>
<name>A0A6L3SQN9_9HYPH</name>
<dbReference type="CDD" id="cd04186">
    <property type="entry name" value="GT_2_like_c"/>
    <property type="match status" value="1"/>
</dbReference>
<feature type="domain" description="Glycosyltransferase 2-like" evidence="1">
    <location>
        <begin position="180"/>
        <end position="299"/>
    </location>
</feature>
<comment type="caution">
    <text evidence="2">The sequence shown here is derived from an EMBL/GenBank/DDBJ whole genome shotgun (WGS) entry which is preliminary data.</text>
</comment>